<dbReference type="PANTHER" id="PTHR32011">
    <property type="entry name" value="OS08G0472400 PROTEIN"/>
    <property type="match status" value="1"/>
</dbReference>
<dbReference type="PANTHER" id="PTHR32011:SF6">
    <property type="entry name" value="KNR4_SMI1-LIKE DOMAIN-CONTAINING PROTEIN"/>
    <property type="match status" value="1"/>
</dbReference>
<evidence type="ECO:0000313" key="4">
    <source>
        <dbReference type="Proteomes" id="UP001386955"/>
    </source>
</evidence>
<feature type="compositionally biased region" description="Basic and acidic residues" evidence="1">
    <location>
        <begin position="7"/>
        <end position="17"/>
    </location>
</feature>
<gene>
    <name evidence="3" type="ORF">VNO78_08028</name>
</gene>
<organism evidence="3 4">
    <name type="scientific">Psophocarpus tetragonolobus</name>
    <name type="common">Winged bean</name>
    <name type="synonym">Dolichos tetragonolobus</name>
    <dbReference type="NCBI Taxonomy" id="3891"/>
    <lineage>
        <taxon>Eukaryota</taxon>
        <taxon>Viridiplantae</taxon>
        <taxon>Streptophyta</taxon>
        <taxon>Embryophyta</taxon>
        <taxon>Tracheophyta</taxon>
        <taxon>Spermatophyta</taxon>
        <taxon>Magnoliopsida</taxon>
        <taxon>eudicotyledons</taxon>
        <taxon>Gunneridae</taxon>
        <taxon>Pentapetalae</taxon>
        <taxon>rosids</taxon>
        <taxon>fabids</taxon>
        <taxon>Fabales</taxon>
        <taxon>Fabaceae</taxon>
        <taxon>Papilionoideae</taxon>
        <taxon>50 kb inversion clade</taxon>
        <taxon>NPAAA clade</taxon>
        <taxon>indigoferoid/millettioid clade</taxon>
        <taxon>Phaseoleae</taxon>
        <taxon>Psophocarpus</taxon>
    </lineage>
</organism>
<proteinExistence type="predicted"/>
<dbReference type="Proteomes" id="UP001386955">
    <property type="component" value="Unassembled WGS sequence"/>
</dbReference>
<evidence type="ECO:0000259" key="2">
    <source>
        <dbReference type="SMART" id="SM00860"/>
    </source>
</evidence>
<feature type="domain" description="Knr4/Smi1-like" evidence="2">
    <location>
        <begin position="52"/>
        <end position="190"/>
    </location>
</feature>
<feature type="region of interest" description="Disordered" evidence="1">
    <location>
        <begin position="1"/>
        <end position="22"/>
    </location>
</feature>
<reference evidence="3 4" key="1">
    <citation type="submission" date="2024-01" db="EMBL/GenBank/DDBJ databases">
        <title>The genomes of 5 underutilized Papilionoideae crops provide insights into root nodulation and disease resistanc.</title>
        <authorList>
            <person name="Jiang F."/>
        </authorList>
    </citation>
    <scope>NUCLEOTIDE SEQUENCE [LARGE SCALE GENOMIC DNA]</scope>
    <source>
        <strain evidence="3">DUOXIRENSHENG_FW03</strain>
        <tissue evidence="3">Leaves</tissue>
    </source>
</reference>
<sequence length="328" mass="37260">MAMATGKENHKDGEKAGKSKPPRPKRLCFSFAAYTNNLLNCLKASKVVVEEGLSDAELANIESKLKLSFPPDLRAILQQGLPVSQGFPNWRSSSTQQLQILLNLPASSILRRVSNTRFWHPSWGPEPPDPTHTIRMLLRDATPLVPIFRHCYIPSSPNAAGNPVFYVDHDGDVRLLSYDVAGFFSEFLAREPEEPVWAAKEARRVRFWSELADARCGRWWWWGGVKGELGGCLERVVWKLREGGWTEEDIRDMMTVEEQPKKKAHELKLNDKQAMACHVRLMSLVLLRAGWSREDVLYSLGVIGDEGNSWFEFHQTTFDQPNVNINGF</sequence>
<evidence type="ECO:0000313" key="3">
    <source>
        <dbReference type="EMBL" id="KAK7406404.1"/>
    </source>
</evidence>
<comment type="caution">
    <text evidence="3">The sequence shown here is derived from an EMBL/GenBank/DDBJ whole genome shotgun (WGS) entry which is preliminary data.</text>
</comment>
<keyword evidence="4" id="KW-1185">Reference proteome</keyword>
<dbReference type="SMART" id="SM00860">
    <property type="entry name" value="SMI1_KNR4"/>
    <property type="match status" value="1"/>
</dbReference>
<dbReference type="AlphaFoldDB" id="A0AAN9XSZ2"/>
<accession>A0AAN9XSZ2</accession>
<dbReference type="InterPro" id="IPR018958">
    <property type="entry name" value="Knr4/Smi1-like_dom"/>
</dbReference>
<dbReference type="EMBL" id="JAYMYS010000002">
    <property type="protein sequence ID" value="KAK7406404.1"/>
    <property type="molecule type" value="Genomic_DNA"/>
</dbReference>
<evidence type="ECO:0000256" key="1">
    <source>
        <dbReference type="SAM" id="MobiDB-lite"/>
    </source>
</evidence>
<name>A0AAN9XSZ2_PSOTE</name>
<protein>
    <recommendedName>
        <fullName evidence="2">Knr4/Smi1-like domain-containing protein</fullName>
    </recommendedName>
</protein>